<dbReference type="SUPFAM" id="SSF56281">
    <property type="entry name" value="Metallo-hydrolase/oxidoreductase"/>
    <property type="match status" value="1"/>
</dbReference>
<keyword evidence="3" id="KW-1185">Reference proteome</keyword>
<dbReference type="PANTHER" id="PTHR13754">
    <property type="entry name" value="METALLO-BETA-LACTAMASE SUPERFAMILY PROTEIN"/>
    <property type="match status" value="1"/>
</dbReference>
<proteinExistence type="predicted"/>
<feature type="domain" description="Metallo-beta-lactamase" evidence="1">
    <location>
        <begin position="49"/>
        <end position="147"/>
    </location>
</feature>
<dbReference type="InterPro" id="IPR001279">
    <property type="entry name" value="Metallo-B-lactamas"/>
</dbReference>
<dbReference type="InterPro" id="IPR041712">
    <property type="entry name" value="DHPS-like_MBL-fold"/>
</dbReference>
<dbReference type="InterPro" id="IPR052926">
    <property type="entry name" value="Metallo-beta-lactamase_dom"/>
</dbReference>
<evidence type="ECO:0000313" key="2">
    <source>
        <dbReference type="EMBL" id="SDL20640.1"/>
    </source>
</evidence>
<dbReference type="EMBL" id="FNGA01000003">
    <property type="protein sequence ID" value="SDL20640.1"/>
    <property type="molecule type" value="Genomic_DNA"/>
</dbReference>
<protein>
    <submittedName>
        <fullName evidence="2">7,8-dihydropterin-6-yl-methyl-4-(Beta-D-ribofuranosyl)aminobenzene 5'-phosphate synthase</fullName>
    </submittedName>
</protein>
<gene>
    <name evidence="2" type="ORF">SAMN05660337_2461</name>
</gene>
<dbReference type="AlphaFoldDB" id="A0A1G9I5V6"/>
<dbReference type="OrthoDB" id="9803916at2"/>
<name>A0A1G9I5V6_9BACT</name>
<dbReference type="GO" id="GO:0016740">
    <property type="term" value="F:transferase activity"/>
    <property type="evidence" value="ECO:0007669"/>
    <property type="project" value="TreeGrafter"/>
</dbReference>
<dbReference type="InterPro" id="IPR036866">
    <property type="entry name" value="RibonucZ/Hydroxyglut_hydro"/>
</dbReference>
<dbReference type="STRING" id="246191.SAMN05660337_2461"/>
<accession>A0A1G9I5V6</accession>
<reference evidence="3" key="1">
    <citation type="submission" date="2016-10" db="EMBL/GenBank/DDBJ databases">
        <authorList>
            <person name="Varghese N."/>
            <person name="Submissions S."/>
        </authorList>
    </citation>
    <scope>NUCLEOTIDE SEQUENCE [LARGE SCALE GENOMIC DNA]</scope>
    <source>
        <strain evidence="3">DSM 16995</strain>
    </source>
</reference>
<dbReference type="RefSeq" id="WP_092161501.1">
    <property type="nucleotide sequence ID" value="NZ_FNGA01000003.1"/>
</dbReference>
<sequence length="281" mass="30803">MAKLNVNGVTIDKPSKISILCDNTTTSDSLGKEWGLSMALNLPQDDLWLWDCGASSLFLQNAQEMKIDTNKAKGIALSHGHWDHSGGMDALMETDFLGPVYAHPKFAAKRYSVHAEGEVRDASFPCEYPGTIIVRDYTELDEGLFMITEIPRIAGLFEATGGLFTDPELTLTDHVPDDAFLLMMTKSGPVVILGCCHSGLANSLYHLRDLTGLESVHAIIGGLHLFKTDVDEFENTAKVIEEFNPKLVAAGHCTGEKGYEFLKNRLSCDVHQMGSGSVYEF</sequence>
<evidence type="ECO:0000259" key="1">
    <source>
        <dbReference type="Pfam" id="PF00753"/>
    </source>
</evidence>
<dbReference type="CDD" id="cd07713">
    <property type="entry name" value="DHPS-like_MBL-fold"/>
    <property type="match status" value="1"/>
</dbReference>
<organism evidence="2 3">
    <name type="scientific">Maridesulfovibrio ferrireducens</name>
    <dbReference type="NCBI Taxonomy" id="246191"/>
    <lineage>
        <taxon>Bacteria</taxon>
        <taxon>Pseudomonadati</taxon>
        <taxon>Thermodesulfobacteriota</taxon>
        <taxon>Desulfovibrionia</taxon>
        <taxon>Desulfovibrionales</taxon>
        <taxon>Desulfovibrionaceae</taxon>
        <taxon>Maridesulfovibrio</taxon>
    </lineage>
</organism>
<dbReference type="Gene3D" id="3.60.15.10">
    <property type="entry name" value="Ribonuclease Z/Hydroxyacylglutathione hydrolase-like"/>
    <property type="match status" value="1"/>
</dbReference>
<dbReference type="Pfam" id="PF00753">
    <property type="entry name" value="Lactamase_B"/>
    <property type="match status" value="1"/>
</dbReference>
<dbReference type="PANTHER" id="PTHR13754:SF13">
    <property type="entry name" value="METALLO-BETA-LACTAMASE SUPERFAMILY PROTEIN (AFU_ORTHOLOGUE AFUA_3G07630)"/>
    <property type="match status" value="1"/>
</dbReference>
<evidence type="ECO:0000313" key="3">
    <source>
        <dbReference type="Proteomes" id="UP000199053"/>
    </source>
</evidence>
<dbReference type="Proteomes" id="UP000199053">
    <property type="component" value="Unassembled WGS sequence"/>
</dbReference>